<evidence type="ECO:0000259" key="20">
    <source>
        <dbReference type="PROSITE" id="PS50011"/>
    </source>
</evidence>
<dbReference type="PANTHER" id="PTHR27002:SF402">
    <property type="entry name" value="CYSTEINE-RICH RECEPTOR-KINASE-LIKE PROTEIN"/>
    <property type="match status" value="1"/>
</dbReference>
<evidence type="ECO:0000256" key="4">
    <source>
        <dbReference type="ARBA" id="ARBA00022679"/>
    </source>
</evidence>
<keyword evidence="10 17" id="KW-0067">ATP-binding</keyword>
<evidence type="ECO:0000256" key="15">
    <source>
        <dbReference type="ARBA" id="ARBA00047558"/>
    </source>
</evidence>
<evidence type="ECO:0000256" key="2">
    <source>
        <dbReference type="ARBA" id="ARBA00022527"/>
    </source>
</evidence>
<dbReference type="PROSITE" id="PS00107">
    <property type="entry name" value="PROTEIN_KINASE_ATP"/>
    <property type="match status" value="1"/>
</dbReference>
<keyword evidence="11 18" id="KW-1133">Transmembrane helix</keyword>
<dbReference type="AlphaFoldDB" id="A0AAV0Z700"/>
<dbReference type="EMBL" id="OX451735">
    <property type="protein sequence ID" value="CAI8593572.1"/>
    <property type="molecule type" value="Genomic_DNA"/>
</dbReference>
<evidence type="ECO:0000256" key="13">
    <source>
        <dbReference type="ARBA" id="ARBA00023170"/>
    </source>
</evidence>
<keyword evidence="13" id="KW-0675">Receptor</keyword>
<evidence type="ECO:0000256" key="14">
    <source>
        <dbReference type="ARBA" id="ARBA00023180"/>
    </source>
</evidence>
<keyword evidence="9" id="KW-0418">Kinase</keyword>
<feature type="domain" description="Gnk2-homologous" evidence="21">
    <location>
        <begin position="26"/>
        <end position="131"/>
    </location>
</feature>
<evidence type="ECO:0000256" key="1">
    <source>
        <dbReference type="ARBA" id="ARBA00004167"/>
    </source>
</evidence>
<dbReference type="PANTHER" id="PTHR27002">
    <property type="entry name" value="RECEPTOR-LIKE SERINE/THREONINE-PROTEIN KINASE SD1-8"/>
    <property type="match status" value="1"/>
</dbReference>
<evidence type="ECO:0000256" key="17">
    <source>
        <dbReference type="PROSITE-ProRule" id="PRU10141"/>
    </source>
</evidence>
<feature type="chain" id="PRO_5043796481" description="Cysteine-rich receptor-like protein kinase 25" evidence="19">
    <location>
        <begin position="23"/>
        <end position="799"/>
    </location>
</feature>
<dbReference type="Gene3D" id="3.30.430.20">
    <property type="entry name" value="Gnk2 domain, C-X8-C-X2-C motif"/>
    <property type="match status" value="3"/>
</dbReference>
<keyword evidence="8 17" id="KW-0547">Nucleotide-binding</keyword>
<dbReference type="PROSITE" id="PS50011">
    <property type="entry name" value="PROTEIN_KINASE_DOM"/>
    <property type="match status" value="1"/>
</dbReference>
<evidence type="ECO:0000313" key="23">
    <source>
        <dbReference type="Proteomes" id="UP001157006"/>
    </source>
</evidence>
<evidence type="ECO:0000256" key="16">
    <source>
        <dbReference type="ARBA" id="ARBA00047951"/>
    </source>
</evidence>
<dbReference type="InterPro" id="IPR000719">
    <property type="entry name" value="Prot_kinase_dom"/>
</dbReference>
<dbReference type="FunFam" id="3.30.200.20:FF:000727">
    <property type="entry name" value="Cysteine-rich RLK (RECEPTOR-like protein kinase) 23"/>
    <property type="match status" value="1"/>
</dbReference>
<dbReference type="PROSITE" id="PS51473">
    <property type="entry name" value="GNK2"/>
    <property type="match status" value="3"/>
</dbReference>
<comment type="subcellular location">
    <subcellularLocation>
        <location evidence="1">Membrane</location>
        <topology evidence="1">Single-pass membrane protein</topology>
    </subcellularLocation>
</comment>
<organism evidence="22 23">
    <name type="scientific">Vicia faba</name>
    <name type="common">Broad bean</name>
    <name type="synonym">Faba vulgaris</name>
    <dbReference type="NCBI Taxonomy" id="3906"/>
    <lineage>
        <taxon>Eukaryota</taxon>
        <taxon>Viridiplantae</taxon>
        <taxon>Streptophyta</taxon>
        <taxon>Embryophyta</taxon>
        <taxon>Tracheophyta</taxon>
        <taxon>Spermatophyta</taxon>
        <taxon>Magnoliopsida</taxon>
        <taxon>eudicotyledons</taxon>
        <taxon>Gunneridae</taxon>
        <taxon>Pentapetalae</taxon>
        <taxon>rosids</taxon>
        <taxon>fabids</taxon>
        <taxon>Fabales</taxon>
        <taxon>Fabaceae</taxon>
        <taxon>Papilionoideae</taxon>
        <taxon>50 kb inversion clade</taxon>
        <taxon>NPAAA clade</taxon>
        <taxon>Hologalegina</taxon>
        <taxon>IRL clade</taxon>
        <taxon>Fabeae</taxon>
        <taxon>Vicia</taxon>
    </lineage>
</organism>
<evidence type="ECO:0000256" key="6">
    <source>
        <dbReference type="ARBA" id="ARBA00022729"/>
    </source>
</evidence>
<evidence type="ECO:0008006" key="24">
    <source>
        <dbReference type="Google" id="ProtNLM"/>
    </source>
</evidence>
<feature type="transmembrane region" description="Helical" evidence="18">
    <location>
        <begin position="410"/>
        <end position="431"/>
    </location>
</feature>
<evidence type="ECO:0000313" key="22">
    <source>
        <dbReference type="EMBL" id="CAI8593572.1"/>
    </source>
</evidence>
<sequence>MTYSKILLIFLVIFLNSATIKAQNSPFFLYRNCSTNLFTTNSLFQTNLKTLLSSFSSKATGNTEFFNTTIPGINRSDSVYGLFMCRGDVPSKVCHECIADAIQQLSSQCSLFKQAVIWYNECMLRYSDYYFFSAVDKSGFSLTNTADVSNKKTFIPLLHSFMNQTADKAARPLKNKKFATNEIRVSEFETLYCLAQCTPDLSPNDCRTCLSSAIEELPTCCNGKVGGRYLNPSCNVRYELYPFYRSIDVTSPNDLAPQTNDSKLDGRFSQDPFYLSYNCSTHPNTITQENFKLLLTDLSSQAASGKTFHTVDLEGTYGLFMCRGDLPSSLCSQCVKNATDRIYSKCLSSLEGIIWAIPWSYLGSVGGRIIYPSCNIRFELFQFYMEAGDDEDQLPSSPSPLSRNAEKRTIIFIVCPIIILVILFSIGYYLLKRRGRKSRSTILRENFGEESATLEPLRFDWMAIQAATNNFSIDNYIGKGGFGEVYKGILFDGREVAIKRLSESSKQGVEEFNNEVLLIAKLQHRNLVTFIGFCLEEHEKILIYEYVPNKSLDYILFDSQEKKSLTWVERVNIIGGIARGILYLHEHSRLKVIHRDLKPSNILLDENMIPKISDFGLARIVEISQDERSTKRIVGTYGYISPEYAMFGQFSEKSDVYSFGVMILEIVAGKKNNISSSTPQCFVDGLLNYVWRQWMDQTPFNILDPNLKEDYSKSEVIKCIQIGLLCVQHDPDARPSIVTVASYLSSYSIELPAPHEPAFFLRSKTYSKSLIEESSSTQSAYSSTLLSTNEMSASIFLPR</sequence>
<comment type="catalytic activity">
    <reaction evidence="15">
        <text>L-seryl-[protein] + ATP = O-phospho-L-seryl-[protein] + ADP + H(+)</text>
        <dbReference type="Rhea" id="RHEA:17989"/>
        <dbReference type="Rhea" id="RHEA-COMP:9863"/>
        <dbReference type="Rhea" id="RHEA-COMP:11604"/>
        <dbReference type="ChEBI" id="CHEBI:15378"/>
        <dbReference type="ChEBI" id="CHEBI:29999"/>
        <dbReference type="ChEBI" id="CHEBI:30616"/>
        <dbReference type="ChEBI" id="CHEBI:83421"/>
        <dbReference type="ChEBI" id="CHEBI:456216"/>
    </reaction>
</comment>
<dbReference type="Proteomes" id="UP001157006">
    <property type="component" value="Chromosome 1S"/>
</dbReference>
<dbReference type="CDD" id="cd14066">
    <property type="entry name" value="STKc_IRAK"/>
    <property type="match status" value="1"/>
</dbReference>
<comment type="catalytic activity">
    <reaction evidence="16">
        <text>L-threonyl-[protein] + ATP = O-phospho-L-threonyl-[protein] + ADP + H(+)</text>
        <dbReference type="Rhea" id="RHEA:46608"/>
        <dbReference type="Rhea" id="RHEA-COMP:11060"/>
        <dbReference type="Rhea" id="RHEA-COMP:11605"/>
        <dbReference type="ChEBI" id="CHEBI:15378"/>
        <dbReference type="ChEBI" id="CHEBI:30013"/>
        <dbReference type="ChEBI" id="CHEBI:30616"/>
        <dbReference type="ChEBI" id="CHEBI:61977"/>
        <dbReference type="ChEBI" id="CHEBI:456216"/>
    </reaction>
</comment>
<keyword evidence="14" id="KW-0325">Glycoprotein</keyword>
<keyword evidence="3" id="KW-0597">Phosphoprotein</keyword>
<protein>
    <recommendedName>
        <fullName evidence="24">Cysteine-rich receptor-like protein kinase 25</fullName>
    </recommendedName>
</protein>
<keyword evidence="4" id="KW-0808">Transferase</keyword>
<dbReference type="InterPro" id="IPR038408">
    <property type="entry name" value="GNK2_sf"/>
</dbReference>
<keyword evidence="6 19" id="KW-0732">Signal</keyword>
<dbReference type="InterPro" id="IPR017441">
    <property type="entry name" value="Protein_kinase_ATP_BS"/>
</dbReference>
<evidence type="ECO:0000256" key="7">
    <source>
        <dbReference type="ARBA" id="ARBA00022737"/>
    </source>
</evidence>
<feature type="binding site" evidence="17">
    <location>
        <position position="499"/>
    </location>
    <ligand>
        <name>ATP</name>
        <dbReference type="ChEBI" id="CHEBI:30616"/>
    </ligand>
</feature>
<dbReference type="SUPFAM" id="SSF56112">
    <property type="entry name" value="Protein kinase-like (PK-like)"/>
    <property type="match status" value="1"/>
</dbReference>
<dbReference type="CDD" id="cd23509">
    <property type="entry name" value="Gnk2-like"/>
    <property type="match status" value="3"/>
</dbReference>
<evidence type="ECO:0000256" key="8">
    <source>
        <dbReference type="ARBA" id="ARBA00022741"/>
    </source>
</evidence>
<dbReference type="GO" id="GO:0005524">
    <property type="term" value="F:ATP binding"/>
    <property type="evidence" value="ECO:0007669"/>
    <property type="project" value="UniProtKB-UniRule"/>
</dbReference>
<dbReference type="FunFam" id="1.10.510.10:FF:000129">
    <property type="entry name" value="cysteine-rich receptor-like protein kinase 10"/>
    <property type="match status" value="1"/>
</dbReference>
<evidence type="ECO:0000256" key="10">
    <source>
        <dbReference type="ARBA" id="ARBA00022840"/>
    </source>
</evidence>
<gene>
    <name evidence="22" type="ORF">VFH_I097920</name>
</gene>
<dbReference type="InterPro" id="IPR002902">
    <property type="entry name" value="GNK2"/>
</dbReference>
<dbReference type="Gene3D" id="3.30.200.20">
    <property type="entry name" value="Phosphorylase Kinase, domain 1"/>
    <property type="match status" value="1"/>
</dbReference>
<evidence type="ECO:0000256" key="18">
    <source>
        <dbReference type="SAM" id="Phobius"/>
    </source>
</evidence>
<proteinExistence type="predicted"/>
<dbReference type="InterPro" id="IPR011009">
    <property type="entry name" value="Kinase-like_dom_sf"/>
</dbReference>
<keyword evidence="7" id="KW-0677">Repeat</keyword>
<accession>A0AAV0Z700</accession>
<keyword evidence="23" id="KW-1185">Reference proteome</keyword>
<evidence type="ECO:0000256" key="19">
    <source>
        <dbReference type="SAM" id="SignalP"/>
    </source>
</evidence>
<dbReference type="Pfam" id="PF07714">
    <property type="entry name" value="PK_Tyr_Ser-Thr"/>
    <property type="match status" value="1"/>
</dbReference>
<dbReference type="InterPro" id="IPR001245">
    <property type="entry name" value="Ser-Thr/Tyr_kinase_cat_dom"/>
</dbReference>
<evidence type="ECO:0000256" key="3">
    <source>
        <dbReference type="ARBA" id="ARBA00022553"/>
    </source>
</evidence>
<evidence type="ECO:0000259" key="21">
    <source>
        <dbReference type="PROSITE" id="PS51473"/>
    </source>
</evidence>
<dbReference type="GO" id="GO:0004674">
    <property type="term" value="F:protein serine/threonine kinase activity"/>
    <property type="evidence" value="ECO:0007669"/>
    <property type="project" value="UniProtKB-KW"/>
</dbReference>
<dbReference type="Pfam" id="PF01657">
    <property type="entry name" value="Stress-antifung"/>
    <property type="match status" value="3"/>
</dbReference>
<dbReference type="FunFam" id="3.30.430.20:FF:000012">
    <property type="entry name" value="Cysteine-rich receptor-like protein kinase 25"/>
    <property type="match status" value="1"/>
</dbReference>
<dbReference type="PROSITE" id="PS00108">
    <property type="entry name" value="PROTEIN_KINASE_ST"/>
    <property type="match status" value="1"/>
</dbReference>
<name>A0AAV0Z700_VICFA</name>
<keyword evidence="2" id="KW-0723">Serine/threonine-protein kinase</keyword>
<feature type="domain" description="Gnk2-homologous" evidence="21">
    <location>
        <begin position="269"/>
        <end position="369"/>
    </location>
</feature>
<dbReference type="Gene3D" id="1.10.510.10">
    <property type="entry name" value="Transferase(Phosphotransferase) domain 1"/>
    <property type="match status" value="1"/>
</dbReference>
<feature type="domain" description="Gnk2-homologous" evidence="21">
    <location>
        <begin position="136"/>
        <end position="243"/>
    </location>
</feature>
<evidence type="ECO:0000256" key="12">
    <source>
        <dbReference type="ARBA" id="ARBA00023136"/>
    </source>
</evidence>
<feature type="signal peptide" evidence="19">
    <location>
        <begin position="1"/>
        <end position="22"/>
    </location>
</feature>
<feature type="domain" description="Protein kinase" evidence="20">
    <location>
        <begin position="471"/>
        <end position="744"/>
    </location>
</feature>
<dbReference type="GO" id="GO:0005886">
    <property type="term" value="C:plasma membrane"/>
    <property type="evidence" value="ECO:0007669"/>
    <property type="project" value="TreeGrafter"/>
</dbReference>
<dbReference type="SMART" id="SM00220">
    <property type="entry name" value="S_TKc"/>
    <property type="match status" value="1"/>
</dbReference>
<evidence type="ECO:0000256" key="9">
    <source>
        <dbReference type="ARBA" id="ARBA00022777"/>
    </source>
</evidence>
<keyword evidence="5 18" id="KW-0812">Transmembrane</keyword>
<dbReference type="FunFam" id="3.30.430.20:FF:000013">
    <property type="entry name" value="Cysteine-rich RLK (RECEPTOR-like protein kinase) 23"/>
    <property type="match status" value="1"/>
</dbReference>
<dbReference type="InterPro" id="IPR008271">
    <property type="entry name" value="Ser/Thr_kinase_AS"/>
</dbReference>
<evidence type="ECO:0000256" key="5">
    <source>
        <dbReference type="ARBA" id="ARBA00022692"/>
    </source>
</evidence>
<reference evidence="22 23" key="1">
    <citation type="submission" date="2023-01" db="EMBL/GenBank/DDBJ databases">
        <authorList>
            <person name="Kreplak J."/>
        </authorList>
    </citation>
    <scope>NUCLEOTIDE SEQUENCE [LARGE SCALE GENOMIC DNA]</scope>
</reference>
<keyword evidence="12 18" id="KW-0472">Membrane</keyword>
<dbReference type="GO" id="GO:0042742">
    <property type="term" value="P:defense response to bacterium"/>
    <property type="evidence" value="ECO:0007669"/>
    <property type="project" value="TreeGrafter"/>
</dbReference>
<evidence type="ECO:0000256" key="11">
    <source>
        <dbReference type="ARBA" id="ARBA00022989"/>
    </source>
</evidence>